<dbReference type="eggNOG" id="COG2226">
    <property type="taxonomic scope" value="Bacteria"/>
</dbReference>
<gene>
    <name evidence="2" type="ORF">EU96_0529</name>
</gene>
<proteinExistence type="predicted"/>
<dbReference type="Gene3D" id="3.40.50.150">
    <property type="entry name" value="Vaccinia Virus protein VP39"/>
    <property type="match status" value="1"/>
</dbReference>
<dbReference type="STRING" id="74545.EU96_0529"/>
<dbReference type="SUPFAM" id="SSF53335">
    <property type="entry name" value="S-adenosyl-L-methionine-dependent methyltransferases"/>
    <property type="match status" value="1"/>
</dbReference>
<evidence type="ECO:0000313" key="2">
    <source>
        <dbReference type="EMBL" id="KGF98566.1"/>
    </source>
</evidence>
<keyword evidence="2" id="KW-0489">Methyltransferase</keyword>
<dbReference type="RefSeq" id="WP_032526155.1">
    <property type="nucleotide sequence ID" value="NZ_CP138951.1"/>
</dbReference>
<dbReference type="PANTHER" id="PTHR43591">
    <property type="entry name" value="METHYLTRANSFERASE"/>
    <property type="match status" value="1"/>
</dbReference>
<name>A0A0A2ACM9_PROMR</name>
<feature type="domain" description="Methyltransferase" evidence="1">
    <location>
        <begin position="187"/>
        <end position="284"/>
    </location>
</feature>
<dbReference type="GO" id="GO:0032259">
    <property type="term" value="P:methylation"/>
    <property type="evidence" value="ECO:0007669"/>
    <property type="project" value="UniProtKB-KW"/>
</dbReference>
<reference evidence="3" key="1">
    <citation type="journal article" date="2014" name="Sci. Data">
        <title>Genomes of diverse isolates of the marine cyanobacterium Prochlorococcus.</title>
        <authorList>
            <person name="Biller S."/>
            <person name="Berube P."/>
            <person name="Thompson J."/>
            <person name="Kelly L."/>
            <person name="Roggensack S."/>
            <person name="Awad L."/>
            <person name="Roache-Johnson K."/>
            <person name="Ding H."/>
            <person name="Giovannoni S.J."/>
            <person name="Moore L.R."/>
            <person name="Chisholm S.W."/>
        </authorList>
    </citation>
    <scope>NUCLEOTIDE SEQUENCE [LARGE SCALE GENOMIC DNA]</scope>
    <source>
        <strain evidence="3">MIT 9302</strain>
    </source>
</reference>
<comment type="caution">
    <text evidence="2">The sequence shown here is derived from an EMBL/GenBank/DDBJ whole genome shotgun (WGS) entry which is preliminary data.</text>
</comment>
<dbReference type="AlphaFoldDB" id="A0A0A2ACM9"/>
<dbReference type="InterPro" id="IPR029063">
    <property type="entry name" value="SAM-dependent_MTases_sf"/>
</dbReference>
<dbReference type="InterPro" id="IPR041698">
    <property type="entry name" value="Methyltransf_25"/>
</dbReference>
<dbReference type="EMBL" id="JNAM01000005">
    <property type="protein sequence ID" value="KGF98566.1"/>
    <property type="molecule type" value="Genomic_DNA"/>
</dbReference>
<accession>A0A0A2ACM9</accession>
<dbReference type="GO" id="GO:0008168">
    <property type="term" value="F:methyltransferase activity"/>
    <property type="evidence" value="ECO:0007669"/>
    <property type="project" value="UniProtKB-KW"/>
</dbReference>
<dbReference type="CDD" id="cd02440">
    <property type="entry name" value="AdoMet_MTases"/>
    <property type="match status" value="1"/>
</dbReference>
<dbReference type="Proteomes" id="UP000030445">
    <property type="component" value="Unassembled WGS sequence"/>
</dbReference>
<dbReference type="PANTHER" id="PTHR43591:SF110">
    <property type="entry name" value="RHODANESE DOMAIN-CONTAINING PROTEIN"/>
    <property type="match status" value="1"/>
</dbReference>
<organism evidence="2 3">
    <name type="scientific">Prochlorococcus marinus str. MIT 9302</name>
    <dbReference type="NCBI Taxonomy" id="74545"/>
    <lineage>
        <taxon>Bacteria</taxon>
        <taxon>Bacillati</taxon>
        <taxon>Cyanobacteriota</taxon>
        <taxon>Cyanophyceae</taxon>
        <taxon>Synechococcales</taxon>
        <taxon>Prochlorococcaceae</taxon>
        <taxon>Prochlorococcus</taxon>
    </lineage>
</organism>
<protein>
    <submittedName>
        <fullName evidence="2">SAM-dependent methyltransferase</fullName>
    </submittedName>
</protein>
<dbReference type="OrthoDB" id="9765084at2"/>
<sequence length="351" mass="41183">MARESISKIAYKTLQQSKSIAGFAHKQISSRIMNFILPDSKLKDFLIDKDLLIQIQNSMDNLREEDWNDAEKNIYPKKLLFDEPWLRYLIQYPKIWLDMPYTWDRRRKQNFDDLPNSVEKNNYPQYYLRNFHHQTDGYLSDFSASIYDLQVEILFNGSADSMRRRIIKPIKEGLEKFSDRKKSSIKILDVATGSGRTLKQLRVAFPKEKIIGIDLSDSYLKEASRYISDLYGDLIELIKGNAEELPFENNSLQCISCVYLFHELPRTIRAKVLNEFFRVLEPGGILVLADSIQISDSPDFISIMENFYKTFHEPFYCDYINEDINSKIEEIGFKNVKSNSFFMTKVWSAVK</sequence>
<keyword evidence="2" id="KW-0808">Transferase</keyword>
<evidence type="ECO:0000313" key="3">
    <source>
        <dbReference type="Proteomes" id="UP000030445"/>
    </source>
</evidence>
<dbReference type="Pfam" id="PF13649">
    <property type="entry name" value="Methyltransf_25"/>
    <property type="match status" value="1"/>
</dbReference>
<evidence type="ECO:0000259" key="1">
    <source>
        <dbReference type="Pfam" id="PF13649"/>
    </source>
</evidence>